<reference evidence="2 3" key="1">
    <citation type="submission" date="2019-03" db="EMBL/GenBank/DDBJ databases">
        <title>Genomic Encyclopedia of Type Strains, Phase IV (KMG-IV): sequencing the most valuable type-strain genomes for metagenomic binning, comparative biology and taxonomic classification.</title>
        <authorList>
            <person name="Goeker M."/>
        </authorList>
    </citation>
    <scope>NUCLEOTIDE SEQUENCE [LARGE SCALE GENOMIC DNA]</scope>
    <source>
        <strain evidence="2 3">DSM 24176</strain>
    </source>
</reference>
<proteinExistence type="predicted"/>
<evidence type="ECO:0000313" key="2">
    <source>
        <dbReference type="EMBL" id="TCK90639.1"/>
    </source>
</evidence>
<protein>
    <submittedName>
        <fullName evidence="2">Cellulose biosynthesis protein BcsQ</fullName>
    </submittedName>
</protein>
<evidence type="ECO:0000313" key="3">
    <source>
        <dbReference type="Proteomes" id="UP000294545"/>
    </source>
</evidence>
<dbReference type="Pfam" id="PF13614">
    <property type="entry name" value="AAA_31"/>
    <property type="match status" value="1"/>
</dbReference>
<name>A0A4R1MJY1_9FIRM</name>
<comment type="caution">
    <text evidence="2">The sequence shown here is derived from an EMBL/GenBank/DDBJ whole genome shotgun (WGS) entry which is preliminary data.</text>
</comment>
<sequence length="448" mass="51583">MNVLLVSGNLQVSILSYIGKKVHCLNANPLMISELYNHLEGVSDELKLDAIIISNEGFIDNINEDIGQVSKALQWIEKNKTDTRIIVITSDALIEKELKKISTTYDNLKVYRCYFKRIPFEFYGKIIEDKQWIIQKDHSKEIKKEKKQKEEKSSFLERFRSKSKDKSELKATDELSKQYDAISRGISKIIAVTGHRGAGLTSTAINLATEANKRGLSSFIIDMDIDYRSTNMYYSTFHNQTQKEEEMNASLIRVLARPQDYSIMAHNIKDNLWLTSLGYDFQDEKLIQQFYNSNKLIGLLSVLKNKFNLVILDMPMDLFKYFEETLMYIDVFGLCINNNLYSILSTLRNLDVVLEPKNISYINAKSKVIVTKYNDQSRFKNEIFVPNQVCEILTSGLNESFLYDVKLAGYIPYSSGFDSQIETDIPIVNTNKEYEKAYGNALLRLMEG</sequence>
<evidence type="ECO:0000259" key="1">
    <source>
        <dbReference type="Pfam" id="PF13614"/>
    </source>
</evidence>
<dbReference type="SUPFAM" id="SSF52540">
    <property type="entry name" value="P-loop containing nucleoside triphosphate hydrolases"/>
    <property type="match status" value="1"/>
</dbReference>
<gene>
    <name evidence="2" type="ORF">EDC19_2408</name>
</gene>
<keyword evidence="3" id="KW-1185">Reference proteome</keyword>
<dbReference type="RefSeq" id="WP_132283080.1">
    <property type="nucleotide sequence ID" value="NZ_SMGQ01000015.1"/>
</dbReference>
<dbReference type="EMBL" id="SMGQ01000015">
    <property type="protein sequence ID" value="TCK90639.1"/>
    <property type="molecule type" value="Genomic_DNA"/>
</dbReference>
<dbReference type="InterPro" id="IPR027417">
    <property type="entry name" value="P-loop_NTPase"/>
</dbReference>
<dbReference type="InterPro" id="IPR025669">
    <property type="entry name" value="AAA_dom"/>
</dbReference>
<feature type="domain" description="AAA" evidence="1">
    <location>
        <begin position="188"/>
        <end position="343"/>
    </location>
</feature>
<accession>A0A4R1MJY1</accession>
<organism evidence="2 3">
    <name type="scientific">Natranaerovirga hydrolytica</name>
    <dbReference type="NCBI Taxonomy" id="680378"/>
    <lineage>
        <taxon>Bacteria</taxon>
        <taxon>Bacillati</taxon>
        <taxon>Bacillota</taxon>
        <taxon>Clostridia</taxon>
        <taxon>Lachnospirales</taxon>
        <taxon>Natranaerovirgaceae</taxon>
        <taxon>Natranaerovirga</taxon>
    </lineage>
</organism>
<dbReference type="AlphaFoldDB" id="A0A4R1MJY1"/>
<dbReference type="Proteomes" id="UP000294545">
    <property type="component" value="Unassembled WGS sequence"/>
</dbReference>
<dbReference type="OrthoDB" id="2663226at2"/>
<dbReference type="Gene3D" id="3.40.50.300">
    <property type="entry name" value="P-loop containing nucleotide triphosphate hydrolases"/>
    <property type="match status" value="1"/>
</dbReference>